<organism evidence="2 3">
    <name type="scientific">Medicago truncatula</name>
    <name type="common">Barrel medic</name>
    <name type="synonym">Medicago tribuloides</name>
    <dbReference type="NCBI Taxonomy" id="3880"/>
    <lineage>
        <taxon>Eukaryota</taxon>
        <taxon>Viridiplantae</taxon>
        <taxon>Streptophyta</taxon>
        <taxon>Embryophyta</taxon>
        <taxon>Tracheophyta</taxon>
        <taxon>Spermatophyta</taxon>
        <taxon>Magnoliopsida</taxon>
        <taxon>eudicotyledons</taxon>
        <taxon>Gunneridae</taxon>
        <taxon>Pentapetalae</taxon>
        <taxon>rosids</taxon>
        <taxon>fabids</taxon>
        <taxon>Fabales</taxon>
        <taxon>Fabaceae</taxon>
        <taxon>Papilionoideae</taxon>
        <taxon>50 kb inversion clade</taxon>
        <taxon>NPAAA clade</taxon>
        <taxon>Hologalegina</taxon>
        <taxon>IRL clade</taxon>
        <taxon>Trifolieae</taxon>
        <taxon>Medicago</taxon>
    </lineage>
</organism>
<evidence type="ECO:0000313" key="3">
    <source>
        <dbReference type="Proteomes" id="UP000265566"/>
    </source>
</evidence>
<feature type="transmembrane region" description="Helical" evidence="1">
    <location>
        <begin position="85"/>
        <end position="109"/>
    </location>
</feature>
<reference evidence="3" key="1">
    <citation type="journal article" date="2018" name="Nat. Plants">
        <title>Whole-genome landscape of Medicago truncatula symbiotic genes.</title>
        <authorList>
            <person name="Pecrix Y."/>
            <person name="Staton S.E."/>
            <person name="Sallet E."/>
            <person name="Lelandais-Briere C."/>
            <person name="Moreau S."/>
            <person name="Carrere S."/>
            <person name="Blein T."/>
            <person name="Jardinaud M.F."/>
            <person name="Latrasse D."/>
            <person name="Zouine M."/>
            <person name="Zahm M."/>
            <person name="Kreplak J."/>
            <person name="Mayjonade B."/>
            <person name="Satge C."/>
            <person name="Perez M."/>
            <person name="Cauet S."/>
            <person name="Marande W."/>
            <person name="Chantry-Darmon C."/>
            <person name="Lopez-Roques C."/>
            <person name="Bouchez O."/>
            <person name="Berard A."/>
            <person name="Debelle F."/>
            <person name="Munos S."/>
            <person name="Bendahmane A."/>
            <person name="Berges H."/>
            <person name="Niebel A."/>
            <person name="Buitink J."/>
            <person name="Frugier F."/>
            <person name="Benhamed M."/>
            <person name="Crespi M."/>
            <person name="Gouzy J."/>
            <person name="Gamas P."/>
        </authorList>
    </citation>
    <scope>NUCLEOTIDE SEQUENCE [LARGE SCALE GENOMIC DNA]</scope>
    <source>
        <strain evidence="3">cv. Jemalong A17</strain>
    </source>
</reference>
<dbReference type="Proteomes" id="UP000265566">
    <property type="component" value="Chromosome 3"/>
</dbReference>
<keyword evidence="1" id="KW-0472">Membrane</keyword>
<dbReference type="Gramene" id="rna18269">
    <property type="protein sequence ID" value="RHN69756.1"/>
    <property type="gene ID" value="gene18269"/>
</dbReference>
<protein>
    <recommendedName>
        <fullName evidence="4">Transmembrane protein</fullName>
    </recommendedName>
</protein>
<proteinExistence type="predicted"/>
<sequence>MVPTTSLPILVLEGKSLRTLYCNRIISAAKDGLKILITYEDGDNTTMTSNVVYHEVVMTRAIMFYSTLTSIVTPCRTTLSISSSLFILGTTTSSILFSILAVIGCLQYCSVNSSV</sequence>
<dbReference type="AlphaFoldDB" id="A0A396IVL0"/>
<dbReference type="EMBL" id="PSQE01000003">
    <property type="protein sequence ID" value="RHN69756.1"/>
    <property type="molecule type" value="Genomic_DNA"/>
</dbReference>
<keyword evidence="1" id="KW-0812">Transmembrane</keyword>
<gene>
    <name evidence="2" type="ORF">MtrunA17_Chr3g0128231</name>
</gene>
<accession>A0A396IVL0</accession>
<keyword evidence="1" id="KW-1133">Transmembrane helix</keyword>
<comment type="caution">
    <text evidence="2">The sequence shown here is derived from an EMBL/GenBank/DDBJ whole genome shotgun (WGS) entry which is preliminary data.</text>
</comment>
<evidence type="ECO:0008006" key="4">
    <source>
        <dbReference type="Google" id="ProtNLM"/>
    </source>
</evidence>
<name>A0A396IVL0_MEDTR</name>
<evidence type="ECO:0000256" key="1">
    <source>
        <dbReference type="SAM" id="Phobius"/>
    </source>
</evidence>
<evidence type="ECO:0000313" key="2">
    <source>
        <dbReference type="EMBL" id="RHN69756.1"/>
    </source>
</evidence>